<keyword evidence="2" id="KW-1185">Reference proteome</keyword>
<organism evidence="1 2">
    <name type="scientific">Lasius niger</name>
    <name type="common">Black garden ant</name>
    <dbReference type="NCBI Taxonomy" id="67767"/>
    <lineage>
        <taxon>Eukaryota</taxon>
        <taxon>Metazoa</taxon>
        <taxon>Ecdysozoa</taxon>
        <taxon>Arthropoda</taxon>
        <taxon>Hexapoda</taxon>
        <taxon>Insecta</taxon>
        <taxon>Pterygota</taxon>
        <taxon>Neoptera</taxon>
        <taxon>Endopterygota</taxon>
        <taxon>Hymenoptera</taxon>
        <taxon>Apocrita</taxon>
        <taxon>Aculeata</taxon>
        <taxon>Formicoidea</taxon>
        <taxon>Formicidae</taxon>
        <taxon>Formicinae</taxon>
        <taxon>Lasius</taxon>
        <taxon>Lasius</taxon>
    </lineage>
</organism>
<accession>A0A0J7JVJ3</accession>
<name>A0A0J7JVJ3_LASNI</name>
<evidence type="ECO:0000313" key="1">
    <source>
        <dbReference type="EMBL" id="KMQ82134.1"/>
    </source>
</evidence>
<gene>
    <name evidence="1" type="ORF">RF55_24051</name>
</gene>
<protein>
    <submittedName>
        <fullName evidence="1">Uncharacterized protein</fullName>
    </submittedName>
</protein>
<dbReference type="PaxDb" id="67767-A0A0J7JVJ3"/>
<evidence type="ECO:0000313" key="2">
    <source>
        <dbReference type="Proteomes" id="UP000036403"/>
    </source>
</evidence>
<reference evidence="1 2" key="1">
    <citation type="submission" date="2015-04" db="EMBL/GenBank/DDBJ databases">
        <title>Lasius niger genome sequencing.</title>
        <authorList>
            <person name="Konorov E.A."/>
            <person name="Nikitin M.A."/>
            <person name="Kirill M.V."/>
            <person name="Chang P."/>
        </authorList>
    </citation>
    <scope>NUCLEOTIDE SEQUENCE [LARGE SCALE GENOMIC DNA]</scope>
    <source>
        <tissue evidence="1">Whole</tissue>
    </source>
</reference>
<comment type="caution">
    <text evidence="1">The sequence shown here is derived from an EMBL/GenBank/DDBJ whole genome shotgun (WGS) entry which is preliminary data.</text>
</comment>
<proteinExistence type="predicted"/>
<dbReference type="AlphaFoldDB" id="A0A0J7JVJ3"/>
<dbReference type="EMBL" id="LBMM01028018">
    <property type="protein sequence ID" value="KMQ82134.1"/>
    <property type="molecule type" value="Genomic_DNA"/>
</dbReference>
<dbReference type="OrthoDB" id="7615957at2759"/>
<sequence length="76" mass="9214">MKWLLGVDRRTPGYMVREELKRDKLKSRAARRAWNFEKRLEQGKEGRLAKDCLEEIKERGERQKSFRMGEGEREIF</sequence>
<dbReference type="Proteomes" id="UP000036403">
    <property type="component" value="Unassembled WGS sequence"/>
</dbReference>